<evidence type="ECO:0000256" key="4">
    <source>
        <dbReference type="ARBA" id="ARBA00022801"/>
    </source>
</evidence>
<evidence type="ECO:0000313" key="12">
    <source>
        <dbReference type="Proteomes" id="UP000002774"/>
    </source>
</evidence>
<evidence type="ECO:0000259" key="10">
    <source>
        <dbReference type="Pfam" id="PF02868"/>
    </source>
</evidence>
<dbReference type="GO" id="GO:0006508">
    <property type="term" value="P:proteolysis"/>
    <property type="evidence" value="ECO:0007669"/>
    <property type="project" value="UniProtKB-KW"/>
</dbReference>
<feature type="domain" description="Peptidase M4" evidence="9">
    <location>
        <begin position="80"/>
        <end position="176"/>
    </location>
</feature>
<dbReference type="Gene3D" id="3.10.170.10">
    <property type="match status" value="1"/>
</dbReference>
<sequence>MEKHYCNCYIVPPNILEKMKNDNIITNEVYQRSSEISLNVISARKKISEQLNGFLPTNPKGTAQRFIYDSKNTAKEHFELVRQEHDAAIADDTANQVFDNCGRVRDFFNQEYNFFSVDNNGKNMVMNIHYEDTFLNALWSTKIDQMIFGDGDGVTLGNFAAALDVIAHELTHGIVEYTSGLIYTGQSGALNEHLADVFGTVVKQHYKNQNAATADWLIGDTIVGANWPGKAVRSMSAPGTAFNGDPQPDHMSHYNNAPDDNFGVHTNSGILNKVFYLVANGIPPKNDGTSKKDAVAGLDTPLAGRLWFESLKNIKSPNCDFRGFYEVVMQTTQTLMHENVITRVDALDFIKLAFGEVGIS</sequence>
<dbReference type="PANTHER" id="PTHR43579:SF1">
    <property type="entry name" value="NEUTRAL METALLOPROTEINASE"/>
    <property type="match status" value="1"/>
</dbReference>
<comment type="similarity">
    <text evidence="1 8">Belongs to the peptidase M4 family.</text>
</comment>
<dbReference type="GO" id="GO:0004222">
    <property type="term" value="F:metalloendopeptidase activity"/>
    <property type="evidence" value="ECO:0007669"/>
    <property type="project" value="UniProtKB-UniRule"/>
</dbReference>
<dbReference type="GO" id="GO:0046872">
    <property type="term" value="F:metal ion binding"/>
    <property type="evidence" value="ECO:0007669"/>
    <property type="project" value="UniProtKB-UniRule"/>
</dbReference>
<evidence type="ECO:0000256" key="1">
    <source>
        <dbReference type="ARBA" id="ARBA00009388"/>
    </source>
</evidence>
<dbReference type="CDD" id="cd09597">
    <property type="entry name" value="M4_TLP"/>
    <property type="match status" value="1"/>
</dbReference>
<evidence type="ECO:0000256" key="2">
    <source>
        <dbReference type="ARBA" id="ARBA00022670"/>
    </source>
</evidence>
<dbReference type="PRINTS" id="PR00730">
    <property type="entry name" value="THERMOLYSIN"/>
</dbReference>
<keyword evidence="5 8" id="KW-0862">Zinc</keyword>
<feature type="domain" description="Peptidase M4 C-terminal" evidence="10">
    <location>
        <begin position="179"/>
        <end position="359"/>
    </location>
</feature>
<dbReference type="InterPro" id="IPR001570">
    <property type="entry name" value="Peptidase_M4_C_domain"/>
</dbReference>
<keyword evidence="2 8" id="KW-0645">Protease</keyword>
<protein>
    <recommendedName>
        <fullName evidence="8">Neutral metalloproteinase</fullName>
        <ecNumber evidence="8">3.4.24.-</ecNumber>
    </recommendedName>
</protein>
<name>H1YA17_9SPHI</name>
<dbReference type="STRING" id="714943.Mucpa_0820"/>
<dbReference type="Proteomes" id="UP000002774">
    <property type="component" value="Chromosome"/>
</dbReference>
<comment type="cofactor">
    <cofactor evidence="8">
        <name>Zn(2+)</name>
        <dbReference type="ChEBI" id="CHEBI:29105"/>
    </cofactor>
</comment>
<feature type="active site" evidence="7">
    <location>
        <position position="169"/>
    </location>
</feature>
<dbReference type="GO" id="GO:0005576">
    <property type="term" value="C:extracellular region"/>
    <property type="evidence" value="ECO:0007669"/>
    <property type="project" value="UniProtKB-SubCell"/>
</dbReference>
<feature type="active site" description="Proton donor" evidence="7">
    <location>
        <position position="265"/>
    </location>
</feature>
<dbReference type="EC" id="3.4.24.-" evidence="8"/>
<dbReference type="Gene3D" id="1.10.390.10">
    <property type="entry name" value="Neutral Protease Domain 2"/>
    <property type="match status" value="1"/>
</dbReference>
<keyword evidence="3" id="KW-0479">Metal-binding</keyword>
<evidence type="ECO:0000256" key="6">
    <source>
        <dbReference type="ARBA" id="ARBA00023049"/>
    </source>
</evidence>
<dbReference type="InterPro" id="IPR013856">
    <property type="entry name" value="Peptidase_M4_domain"/>
</dbReference>
<keyword evidence="6 8" id="KW-0482">Metalloprotease</keyword>
<dbReference type="InterPro" id="IPR052759">
    <property type="entry name" value="Metalloprotease_M4"/>
</dbReference>
<dbReference type="EMBL" id="CM001403">
    <property type="protein sequence ID" value="EHQ25001.1"/>
    <property type="molecule type" value="Genomic_DNA"/>
</dbReference>
<comment type="subcellular location">
    <subcellularLocation>
        <location evidence="8">Secreted</location>
    </subcellularLocation>
</comment>
<gene>
    <name evidence="11" type="ORF">Mucpa_0820</name>
</gene>
<accession>H1YA17</accession>
<dbReference type="OrthoDB" id="291295at2"/>
<reference evidence="11" key="1">
    <citation type="submission" date="2011-09" db="EMBL/GenBank/DDBJ databases">
        <title>The permanent draft genome of Mucilaginibacter paludis DSM 18603.</title>
        <authorList>
            <consortium name="US DOE Joint Genome Institute (JGI-PGF)"/>
            <person name="Lucas S."/>
            <person name="Han J."/>
            <person name="Lapidus A."/>
            <person name="Bruce D."/>
            <person name="Goodwin L."/>
            <person name="Pitluck S."/>
            <person name="Peters L."/>
            <person name="Kyrpides N."/>
            <person name="Mavromatis K."/>
            <person name="Ivanova N."/>
            <person name="Mikhailova N."/>
            <person name="Held B."/>
            <person name="Detter J.C."/>
            <person name="Tapia R."/>
            <person name="Han C."/>
            <person name="Land M."/>
            <person name="Hauser L."/>
            <person name="Markowitz V."/>
            <person name="Cheng J.-F."/>
            <person name="Hugenholtz P."/>
            <person name="Woyke T."/>
            <person name="Wu D."/>
            <person name="Tindall B."/>
            <person name="Brambilla E."/>
            <person name="Klenk H.-P."/>
            <person name="Eisen J.A."/>
        </authorList>
    </citation>
    <scope>NUCLEOTIDE SEQUENCE [LARGE SCALE GENOMIC DNA]</scope>
    <source>
        <strain evidence="11">DSM 18603</strain>
    </source>
</reference>
<dbReference type="RefSeq" id="WP_008504623.1">
    <property type="nucleotide sequence ID" value="NZ_CM001403.1"/>
</dbReference>
<dbReference type="SUPFAM" id="SSF55486">
    <property type="entry name" value="Metalloproteases ('zincins'), catalytic domain"/>
    <property type="match status" value="1"/>
</dbReference>
<keyword evidence="8" id="KW-0964">Secreted</keyword>
<dbReference type="InterPro" id="IPR023612">
    <property type="entry name" value="Peptidase_M4"/>
</dbReference>
<evidence type="ECO:0000313" key="11">
    <source>
        <dbReference type="EMBL" id="EHQ25001.1"/>
    </source>
</evidence>
<dbReference type="HOGENOM" id="CLU_008590_0_1_10"/>
<evidence type="ECO:0000256" key="7">
    <source>
        <dbReference type="PIRSR" id="PIRSR623612-1"/>
    </source>
</evidence>
<keyword evidence="12" id="KW-1185">Reference proteome</keyword>
<dbReference type="PANTHER" id="PTHR43579">
    <property type="match status" value="1"/>
</dbReference>
<dbReference type="AlphaFoldDB" id="H1YA17"/>
<keyword evidence="4 8" id="KW-0378">Hydrolase</keyword>
<evidence type="ECO:0000259" key="9">
    <source>
        <dbReference type="Pfam" id="PF01447"/>
    </source>
</evidence>
<dbReference type="InterPro" id="IPR027268">
    <property type="entry name" value="Peptidase_M4/M1_CTD_sf"/>
</dbReference>
<proteinExistence type="inferred from homology"/>
<evidence type="ECO:0000256" key="8">
    <source>
        <dbReference type="RuleBase" id="RU366073"/>
    </source>
</evidence>
<dbReference type="Pfam" id="PF01447">
    <property type="entry name" value="Peptidase_M4"/>
    <property type="match status" value="1"/>
</dbReference>
<organism evidence="11 12">
    <name type="scientific">Mucilaginibacter paludis DSM 18603</name>
    <dbReference type="NCBI Taxonomy" id="714943"/>
    <lineage>
        <taxon>Bacteria</taxon>
        <taxon>Pseudomonadati</taxon>
        <taxon>Bacteroidota</taxon>
        <taxon>Sphingobacteriia</taxon>
        <taxon>Sphingobacteriales</taxon>
        <taxon>Sphingobacteriaceae</taxon>
        <taxon>Mucilaginibacter</taxon>
    </lineage>
</organism>
<evidence type="ECO:0000256" key="3">
    <source>
        <dbReference type="ARBA" id="ARBA00022723"/>
    </source>
</evidence>
<dbReference type="eggNOG" id="COG3227">
    <property type="taxonomic scope" value="Bacteria"/>
</dbReference>
<evidence type="ECO:0000256" key="5">
    <source>
        <dbReference type="ARBA" id="ARBA00022833"/>
    </source>
</evidence>
<comment type="function">
    <text evidence="8">Extracellular zinc metalloprotease.</text>
</comment>
<dbReference type="Pfam" id="PF02868">
    <property type="entry name" value="Peptidase_M4_C"/>
    <property type="match status" value="1"/>
</dbReference>